<dbReference type="OrthoDB" id="6478931at2759"/>
<feature type="transmembrane region" description="Helical" evidence="2">
    <location>
        <begin position="271"/>
        <end position="291"/>
    </location>
</feature>
<name>A0A4Y2BZJ6_ARAVE</name>
<evidence type="ECO:0000313" key="4">
    <source>
        <dbReference type="Proteomes" id="UP000499080"/>
    </source>
</evidence>
<dbReference type="AlphaFoldDB" id="A0A4Y2BZJ6"/>
<feature type="transmembrane region" description="Helical" evidence="2">
    <location>
        <begin position="297"/>
        <end position="320"/>
    </location>
</feature>
<evidence type="ECO:0000313" key="3">
    <source>
        <dbReference type="EMBL" id="GBL97582.1"/>
    </source>
</evidence>
<feature type="region of interest" description="Disordered" evidence="1">
    <location>
        <begin position="1"/>
        <end position="21"/>
    </location>
</feature>
<comment type="caution">
    <text evidence="3">The sequence shown here is derived from an EMBL/GenBank/DDBJ whole genome shotgun (WGS) entry which is preliminary data.</text>
</comment>
<gene>
    <name evidence="3" type="ORF">AVEN_49102_1</name>
</gene>
<keyword evidence="4" id="KW-1185">Reference proteome</keyword>
<sequence>MIQKTRIHPEDPETSSPTNPELLGERNEILGHAFHLLLKTSSLIGITYKNSPKNRNFFLVNCWDSLILILNVFSYTVSILTINSIITVVQMQLTFYAFFTLGLLIRISLLIKRRRVFLTISHASYLYDNLGLNIGKCLRGMQYIIISFYFWFFLITTLLVLYIRGIIMSTSDIEIFSFSLRRSGSSALVVIVAICIMFCAVVTTVTIYISLVLCCSFYIVAKDVLKRYGVKLVEASTEYINKDILISYISGYKKIVFCFDEINSSVSFCSLLLYAASVTCFFNTISVIAVFDMEALWNHIALLGESVLTFIMSFVIFFSLTGTGSGANLAHSFLKVKVLESVENIFDKTSSEVEVMAAYKMLAQSIANIPTSFTAGDMFTINKALILTTAGALVTYGVIIFGN</sequence>
<feature type="transmembrane region" description="Helical" evidence="2">
    <location>
        <begin position="384"/>
        <end position="402"/>
    </location>
</feature>
<feature type="transmembrane region" description="Helical" evidence="2">
    <location>
        <begin position="143"/>
        <end position="167"/>
    </location>
</feature>
<evidence type="ECO:0000256" key="1">
    <source>
        <dbReference type="SAM" id="MobiDB-lite"/>
    </source>
</evidence>
<keyword evidence="2" id="KW-0812">Transmembrane</keyword>
<dbReference type="Proteomes" id="UP000499080">
    <property type="component" value="Unassembled WGS sequence"/>
</dbReference>
<keyword evidence="2" id="KW-0472">Membrane</keyword>
<organism evidence="3 4">
    <name type="scientific">Araneus ventricosus</name>
    <name type="common">Orbweaver spider</name>
    <name type="synonym">Epeira ventricosa</name>
    <dbReference type="NCBI Taxonomy" id="182803"/>
    <lineage>
        <taxon>Eukaryota</taxon>
        <taxon>Metazoa</taxon>
        <taxon>Ecdysozoa</taxon>
        <taxon>Arthropoda</taxon>
        <taxon>Chelicerata</taxon>
        <taxon>Arachnida</taxon>
        <taxon>Araneae</taxon>
        <taxon>Araneomorphae</taxon>
        <taxon>Entelegynae</taxon>
        <taxon>Araneoidea</taxon>
        <taxon>Araneidae</taxon>
        <taxon>Araneus</taxon>
    </lineage>
</organism>
<accession>A0A4Y2BZJ6</accession>
<feature type="transmembrane region" description="Helical" evidence="2">
    <location>
        <begin position="93"/>
        <end position="111"/>
    </location>
</feature>
<proteinExistence type="predicted"/>
<keyword evidence="2" id="KW-1133">Transmembrane helix</keyword>
<feature type="transmembrane region" description="Helical" evidence="2">
    <location>
        <begin position="187"/>
        <end position="220"/>
    </location>
</feature>
<protein>
    <recommendedName>
        <fullName evidence="5">Gustatory receptor</fullName>
    </recommendedName>
</protein>
<dbReference type="EMBL" id="BGPR01000131">
    <property type="protein sequence ID" value="GBL97582.1"/>
    <property type="molecule type" value="Genomic_DNA"/>
</dbReference>
<reference evidence="3 4" key="1">
    <citation type="journal article" date="2019" name="Sci. Rep.">
        <title>Orb-weaving spider Araneus ventricosus genome elucidates the spidroin gene catalogue.</title>
        <authorList>
            <person name="Kono N."/>
            <person name="Nakamura H."/>
            <person name="Ohtoshi R."/>
            <person name="Moran D.A.P."/>
            <person name="Shinohara A."/>
            <person name="Yoshida Y."/>
            <person name="Fujiwara M."/>
            <person name="Mori M."/>
            <person name="Tomita M."/>
            <person name="Arakawa K."/>
        </authorList>
    </citation>
    <scope>NUCLEOTIDE SEQUENCE [LARGE SCALE GENOMIC DNA]</scope>
</reference>
<evidence type="ECO:0000256" key="2">
    <source>
        <dbReference type="SAM" id="Phobius"/>
    </source>
</evidence>
<feature type="transmembrane region" description="Helical" evidence="2">
    <location>
        <begin position="58"/>
        <end position="81"/>
    </location>
</feature>
<evidence type="ECO:0008006" key="5">
    <source>
        <dbReference type="Google" id="ProtNLM"/>
    </source>
</evidence>